<keyword evidence="2" id="KW-1185">Reference proteome</keyword>
<proteinExistence type="predicted"/>
<protein>
    <submittedName>
        <fullName evidence="1">3525_t:CDS:1</fullName>
    </submittedName>
</protein>
<evidence type="ECO:0000313" key="1">
    <source>
        <dbReference type="EMBL" id="CAG8587610.1"/>
    </source>
</evidence>
<name>A0A9N9C0W2_FUNMO</name>
<comment type="caution">
    <text evidence="1">The sequence shown here is derived from an EMBL/GenBank/DDBJ whole genome shotgun (WGS) entry which is preliminary data.</text>
</comment>
<gene>
    <name evidence="1" type="ORF">FMOSSE_LOCUS8272</name>
</gene>
<dbReference type="Proteomes" id="UP000789375">
    <property type="component" value="Unassembled WGS sequence"/>
</dbReference>
<sequence length="50" mass="5909">MKFLVNKNVEDLVDVENDECEKSWINDSKSGINNSVLLDNYEYEKLRLMI</sequence>
<accession>A0A9N9C0W2</accession>
<dbReference type="AlphaFoldDB" id="A0A9N9C0W2"/>
<dbReference type="EMBL" id="CAJVPP010002112">
    <property type="protein sequence ID" value="CAG8587610.1"/>
    <property type="molecule type" value="Genomic_DNA"/>
</dbReference>
<reference evidence="1" key="1">
    <citation type="submission" date="2021-06" db="EMBL/GenBank/DDBJ databases">
        <authorList>
            <person name="Kallberg Y."/>
            <person name="Tangrot J."/>
            <person name="Rosling A."/>
        </authorList>
    </citation>
    <scope>NUCLEOTIDE SEQUENCE</scope>
    <source>
        <strain evidence="1">87-6 pot B 2015</strain>
    </source>
</reference>
<organism evidence="1 2">
    <name type="scientific">Funneliformis mosseae</name>
    <name type="common">Endomycorrhizal fungus</name>
    <name type="synonym">Glomus mosseae</name>
    <dbReference type="NCBI Taxonomy" id="27381"/>
    <lineage>
        <taxon>Eukaryota</taxon>
        <taxon>Fungi</taxon>
        <taxon>Fungi incertae sedis</taxon>
        <taxon>Mucoromycota</taxon>
        <taxon>Glomeromycotina</taxon>
        <taxon>Glomeromycetes</taxon>
        <taxon>Glomerales</taxon>
        <taxon>Glomeraceae</taxon>
        <taxon>Funneliformis</taxon>
    </lineage>
</organism>
<evidence type="ECO:0000313" key="2">
    <source>
        <dbReference type="Proteomes" id="UP000789375"/>
    </source>
</evidence>